<dbReference type="Pfam" id="PF20151">
    <property type="entry name" value="DUF6533"/>
    <property type="match status" value="1"/>
</dbReference>
<accession>A0A5C2S841</accession>
<dbReference type="OrthoDB" id="2753012at2759"/>
<keyword evidence="1" id="KW-0472">Membrane</keyword>
<organism evidence="3 4">
    <name type="scientific">Lentinus tigrinus ALCF2SS1-6</name>
    <dbReference type="NCBI Taxonomy" id="1328759"/>
    <lineage>
        <taxon>Eukaryota</taxon>
        <taxon>Fungi</taxon>
        <taxon>Dikarya</taxon>
        <taxon>Basidiomycota</taxon>
        <taxon>Agaricomycotina</taxon>
        <taxon>Agaricomycetes</taxon>
        <taxon>Polyporales</taxon>
        <taxon>Polyporaceae</taxon>
        <taxon>Lentinus</taxon>
    </lineage>
</organism>
<keyword evidence="1" id="KW-1133">Transmembrane helix</keyword>
<feature type="domain" description="DUF6533" evidence="2">
    <location>
        <begin position="20"/>
        <end position="52"/>
    </location>
</feature>
<evidence type="ECO:0000313" key="4">
    <source>
        <dbReference type="Proteomes" id="UP000313359"/>
    </source>
</evidence>
<dbReference type="EMBL" id="ML122268">
    <property type="protein sequence ID" value="RPD59932.1"/>
    <property type="molecule type" value="Genomic_DNA"/>
</dbReference>
<reference evidence="3" key="1">
    <citation type="journal article" date="2018" name="Genome Biol. Evol.">
        <title>Genomics and development of Lentinus tigrinus, a white-rot wood-decaying mushroom with dimorphic fruiting bodies.</title>
        <authorList>
            <person name="Wu B."/>
            <person name="Xu Z."/>
            <person name="Knudson A."/>
            <person name="Carlson A."/>
            <person name="Chen N."/>
            <person name="Kovaka S."/>
            <person name="LaButti K."/>
            <person name="Lipzen A."/>
            <person name="Pennachio C."/>
            <person name="Riley R."/>
            <person name="Schakwitz W."/>
            <person name="Umezawa K."/>
            <person name="Ohm R.A."/>
            <person name="Grigoriev I.V."/>
            <person name="Nagy L.G."/>
            <person name="Gibbons J."/>
            <person name="Hibbett D."/>
        </authorList>
    </citation>
    <scope>NUCLEOTIDE SEQUENCE [LARGE SCALE GENOMIC DNA]</scope>
    <source>
        <strain evidence="3">ALCF2SS1-6</strain>
    </source>
</reference>
<proteinExistence type="predicted"/>
<protein>
    <recommendedName>
        <fullName evidence="2">DUF6533 domain-containing protein</fullName>
    </recommendedName>
</protein>
<evidence type="ECO:0000259" key="2">
    <source>
        <dbReference type="Pfam" id="PF20151"/>
    </source>
</evidence>
<keyword evidence="1" id="KW-0812">Transmembrane</keyword>
<feature type="transmembrane region" description="Helical" evidence="1">
    <location>
        <begin position="98"/>
        <end position="118"/>
    </location>
</feature>
<name>A0A5C2S841_9APHY</name>
<evidence type="ECO:0000256" key="1">
    <source>
        <dbReference type="SAM" id="Phobius"/>
    </source>
</evidence>
<dbReference type="InterPro" id="IPR045340">
    <property type="entry name" value="DUF6533"/>
</dbReference>
<evidence type="ECO:0000313" key="3">
    <source>
        <dbReference type="EMBL" id="RPD59932.1"/>
    </source>
</evidence>
<sequence>MSIPLFSLIQYTFFSVTSSYCEVAAAILIFWEYLALLPQEIDLFWKARLSGTYSDFQIAHLTSCDNFEKAYQTIQLLPYFPWAVFSALRTSALCPPRLRWWLGMLVLFLSSMPIWINLGPARVSKTRGYPRINPWEYSWPLTVGF</sequence>
<keyword evidence="4" id="KW-1185">Reference proteome</keyword>
<dbReference type="Proteomes" id="UP000313359">
    <property type="component" value="Unassembled WGS sequence"/>
</dbReference>
<feature type="transmembrane region" description="Helical" evidence="1">
    <location>
        <begin position="12"/>
        <end position="34"/>
    </location>
</feature>
<gene>
    <name evidence="3" type="ORF">L227DRAFT_601222</name>
</gene>
<dbReference type="AlphaFoldDB" id="A0A5C2S841"/>